<protein>
    <submittedName>
        <fullName evidence="1">Uncharacterized protein</fullName>
    </submittedName>
</protein>
<accession>A0A2T4S779</accession>
<dbReference type="AlphaFoldDB" id="A0A2T4S779"/>
<organism evidence="1 2">
    <name type="scientific">Staphylococcus nepalensis</name>
    <dbReference type="NCBI Taxonomy" id="214473"/>
    <lineage>
        <taxon>Bacteria</taxon>
        <taxon>Bacillati</taxon>
        <taxon>Bacillota</taxon>
        <taxon>Bacilli</taxon>
        <taxon>Bacillales</taxon>
        <taxon>Staphylococcaceae</taxon>
        <taxon>Staphylococcus</taxon>
    </lineage>
</organism>
<gene>
    <name evidence="1" type="ORF">BUZ61_13340</name>
</gene>
<evidence type="ECO:0000313" key="1">
    <source>
        <dbReference type="EMBL" id="PTK56088.1"/>
    </source>
</evidence>
<evidence type="ECO:0000313" key="2">
    <source>
        <dbReference type="Proteomes" id="UP000240400"/>
    </source>
</evidence>
<dbReference type="EMBL" id="PZHR01000164">
    <property type="protein sequence ID" value="PTK56088.1"/>
    <property type="molecule type" value="Genomic_DNA"/>
</dbReference>
<reference evidence="1 2" key="1">
    <citation type="journal article" date="2016" name="Front. Microbiol.">
        <title>Comprehensive Phylogenetic Analysis of Bovine Non-aureus Staphylococci Species Based on Whole-Genome Sequencing.</title>
        <authorList>
            <person name="Naushad S."/>
            <person name="Barkema H.W."/>
            <person name="Luby C."/>
            <person name="Condas L.A."/>
            <person name="Nobrega D.B."/>
            <person name="Carson D.A."/>
            <person name="De Buck J."/>
        </authorList>
    </citation>
    <scope>NUCLEOTIDE SEQUENCE [LARGE SCALE GENOMIC DNA]</scope>
    <source>
        <strain evidence="1 2">SNUC 4337</strain>
    </source>
</reference>
<sequence>GLDNLIAGMRYAKARYGSSILSVIGRGHGYATGGLVHNGLYHLGEEGYPEWIIPTDPKRADDAAKLLALANKDISKNKRPSQLKSVNNLSDDGHTVSVLEKKMDKVIGLLARLVSAGDTIADKDYEPVIDKYAHKQQGVDAIDDYNRLKQRHRRFNPGGV</sequence>
<name>A0A2T4S779_9STAP</name>
<dbReference type="Proteomes" id="UP000240400">
    <property type="component" value="Unassembled WGS sequence"/>
</dbReference>
<feature type="non-terminal residue" evidence="1">
    <location>
        <position position="1"/>
    </location>
</feature>
<comment type="caution">
    <text evidence="1">The sequence shown here is derived from an EMBL/GenBank/DDBJ whole genome shotgun (WGS) entry which is preliminary data.</text>
</comment>
<proteinExistence type="predicted"/>